<proteinExistence type="predicted"/>
<dbReference type="EMBL" id="DYVE01000178">
    <property type="protein sequence ID" value="HJG28351.1"/>
    <property type="molecule type" value="Genomic_DNA"/>
</dbReference>
<keyword evidence="1" id="KW-1133">Transmembrane helix</keyword>
<reference evidence="2" key="1">
    <citation type="journal article" date="2021" name="PeerJ">
        <title>Extensive microbial diversity within the chicken gut microbiome revealed by metagenomics and culture.</title>
        <authorList>
            <person name="Gilroy R."/>
            <person name="Ravi A."/>
            <person name="Getino M."/>
            <person name="Pursley I."/>
            <person name="Horton D.L."/>
            <person name="Alikhan N.F."/>
            <person name="Baker D."/>
            <person name="Gharbi K."/>
            <person name="Hall N."/>
            <person name="Watson M."/>
            <person name="Adriaenssens E.M."/>
            <person name="Foster-Nyarko E."/>
            <person name="Jarju S."/>
            <person name="Secka A."/>
            <person name="Antonio M."/>
            <person name="Oren A."/>
            <person name="Chaudhuri R.R."/>
            <person name="La Ragione R."/>
            <person name="Hildebrand F."/>
            <person name="Pallen M.J."/>
        </authorList>
    </citation>
    <scope>NUCLEOTIDE SEQUENCE</scope>
    <source>
        <strain evidence="2">ChiBcec21-2208</strain>
    </source>
</reference>
<organism evidence="2 3">
    <name type="scientific">Subdoligranulum variabile</name>
    <dbReference type="NCBI Taxonomy" id="214851"/>
    <lineage>
        <taxon>Bacteria</taxon>
        <taxon>Bacillati</taxon>
        <taxon>Bacillota</taxon>
        <taxon>Clostridia</taxon>
        <taxon>Eubacteriales</taxon>
        <taxon>Oscillospiraceae</taxon>
        <taxon>Subdoligranulum</taxon>
    </lineage>
</organism>
<reference evidence="2" key="2">
    <citation type="submission" date="2021-09" db="EMBL/GenBank/DDBJ databases">
        <authorList>
            <person name="Gilroy R."/>
        </authorList>
    </citation>
    <scope>NUCLEOTIDE SEQUENCE</scope>
    <source>
        <strain evidence="2">ChiBcec21-2208</strain>
    </source>
</reference>
<protein>
    <recommendedName>
        <fullName evidence="4">Spore cortex biosynthesis protein YabQ</fullName>
    </recommendedName>
</protein>
<dbReference type="AlphaFoldDB" id="A0A921IJP6"/>
<comment type="caution">
    <text evidence="2">The sequence shown here is derived from an EMBL/GenBank/DDBJ whole genome shotgun (WGS) entry which is preliminary data.</text>
</comment>
<evidence type="ECO:0000313" key="2">
    <source>
        <dbReference type="EMBL" id="HJG28351.1"/>
    </source>
</evidence>
<dbReference type="Proteomes" id="UP000782880">
    <property type="component" value="Unassembled WGS sequence"/>
</dbReference>
<keyword evidence="1" id="KW-0472">Membrane</keyword>
<feature type="transmembrane region" description="Helical" evidence="1">
    <location>
        <begin position="20"/>
        <end position="45"/>
    </location>
</feature>
<sequence>MPKTGSPGAGSLPVCSADMTAAPAVSAVLGDVLWCLGLGCLLGALRSAASMLTGNGPLRCFCWDLLTFVAAAVLVCGFSAGVSASGLTRWYMAAAMLVGTLAWNQAIAPSVYQAASKILQIAVWPLRQLEGKILYPLIQHIQNALHSLRLCRPRKNVRKKPKIRKKQLQKASKVLYN</sequence>
<gene>
    <name evidence="2" type="ORF">K8V20_06865</name>
</gene>
<feature type="transmembrane region" description="Helical" evidence="1">
    <location>
        <begin position="65"/>
        <end position="84"/>
    </location>
</feature>
<evidence type="ECO:0000313" key="3">
    <source>
        <dbReference type="Proteomes" id="UP000782880"/>
    </source>
</evidence>
<name>A0A921IJP6_9FIRM</name>
<accession>A0A921IJP6</accession>
<evidence type="ECO:0008006" key="4">
    <source>
        <dbReference type="Google" id="ProtNLM"/>
    </source>
</evidence>
<keyword evidence="1" id="KW-0812">Transmembrane</keyword>
<evidence type="ECO:0000256" key="1">
    <source>
        <dbReference type="SAM" id="Phobius"/>
    </source>
</evidence>